<dbReference type="EMBL" id="QVID01000002">
    <property type="protein sequence ID" value="RFN57699.1"/>
    <property type="molecule type" value="Genomic_DNA"/>
</dbReference>
<evidence type="ECO:0008006" key="5">
    <source>
        <dbReference type="Google" id="ProtNLM"/>
    </source>
</evidence>
<reference evidence="3 4" key="1">
    <citation type="journal article" date="2007" name="Int. J. Syst. Evol. Microbiol.">
        <title>Marixanthomonas ophiurae gen. nov., sp. nov., a marine bacterium of the family Flavobacteriaceae isolated from a deep-sea brittle star.</title>
        <authorList>
            <person name="Romanenko L.A."/>
            <person name="Uchino M."/>
            <person name="Frolova G.M."/>
            <person name="Mikhailov V.V."/>
        </authorList>
    </citation>
    <scope>NUCLEOTIDE SEQUENCE [LARGE SCALE GENOMIC DNA]</scope>
    <source>
        <strain evidence="3 4">KMM 3046</strain>
    </source>
</reference>
<dbReference type="AlphaFoldDB" id="A0A3E1Q6F3"/>
<dbReference type="RefSeq" id="WP_117159647.1">
    <property type="nucleotide sequence ID" value="NZ_QVID01000002.1"/>
</dbReference>
<proteinExistence type="predicted"/>
<dbReference type="PROSITE" id="PS51257">
    <property type="entry name" value="PROKAR_LIPOPROTEIN"/>
    <property type="match status" value="1"/>
</dbReference>
<comment type="caution">
    <text evidence="3">The sequence shown here is derived from an EMBL/GenBank/DDBJ whole genome shotgun (WGS) entry which is preliminary data.</text>
</comment>
<dbReference type="Proteomes" id="UP000261082">
    <property type="component" value="Unassembled WGS sequence"/>
</dbReference>
<sequence length="516" mass="56972">MKYVYGLAILACLVLWSSCRNDFESVPSTGNLEFSRDTVYLDTIFSNIGSSTYNLKVYNRSDEDINIPSINLANGETSSYRLNVDGIPGKSFQDIQVLAKDSIFIFIETTADINTLPTEETNFLYTDQLQFDTGGNQQNVELVTLIQDAVFLFPERFGDGTSETLNLGTDGEGNDILIEGFFLDDNELTFTNEKPYVIYGYAAVPPQKTLNIEAGTRVHFHASSGILVANTGSIKANGEQSNDPELLENEIIFEGDRLEPAFADVPGQWGAIWMTSGSTDNEFKYTTIKNGTVGLLMDDNDGDRTLTLENVQIYNSANSGLLARTGNVYGENVVINNSGQASLSASLGGTYTFNHCTFANYWTNSFRSFPTVLIDNFFETDTGTEPYDLNISFNNCIIYGNEQREIALLKDDGKTFNFNFSNSLIRFEDPNGEFSDNPLYDFTNTALYTNSVFNEDPVFQDTEMNNFNIETGTSAADGIGNTTTAQQVPVDLNGTNRNTQAPDAGAYESTAFPEEE</sequence>
<feature type="region of interest" description="Disordered" evidence="1">
    <location>
        <begin position="487"/>
        <end position="516"/>
    </location>
</feature>
<dbReference type="InterPro" id="IPR011050">
    <property type="entry name" value="Pectin_lyase_fold/virulence"/>
</dbReference>
<protein>
    <recommendedName>
        <fullName evidence="5">Right-handed parallel beta-helix repeat-containing protein</fullName>
    </recommendedName>
</protein>
<evidence type="ECO:0000256" key="2">
    <source>
        <dbReference type="SAM" id="SignalP"/>
    </source>
</evidence>
<evidence type="ECO:0000256" key="1">
    <source>
        <dbReference type="SAM" id="MobiDB-lite"/>
    </source>
</evidence>
<feature type="signal peptide" evidence="2">
    <location>
        <begin position="1"/>
        <end position="22"/>
    </location>
</feature>
<dbReference type="OrthoDB" id="1111178at2"/>
<name>A0A3E1Q6F3_9FLAO</name>
<keyword evidence="4" id="KW-1185">Reference proteome</keyword>
<keyword evidence="2" id="KW-0732">Signal</keyword>
<evidence type="ECO:0000313" key="4">
    <source>
        <dbReference type="Proteomes" id="UP000261082"/>
    </source>
</evidence>
<gene>
    <name evidence="3" type="ORF">DZ858_10635</name>
</gene>
<dbReference type="SUPFAM" id="SSF51126">
    <property type="entry name" value="Pectin lyase-like"/>
    <property type="match status" value="1"/>
</dbReference>
<evidence type="ECO:0000313" key="3">
    <source>
        <dbReference type="EMBL" id="RFN57699.1"/>
    </source>
</evidence>
<feature type="compositionally biased region" description="Polar residues" evidence="1">
    <location>
        <begin position="487"/>
        <end position="501"/>
    </location>
</feature>
<feature type="chain" id="PRO_5017681123" description="Right-handed parallel beta-helix repeat-containing protein" evidence="2">
    <location>
        <begin position="23"/>
        <end position="516"/>
    </location>
</feature>
<accession>A0A3E1Q6F3</accession>
<organism evidence="3 4">
    <name type="scientific">Marixanthomonas ophiurae</name>
    <dbReference type="NCBI Taxonomy" id="387659"/>
    <lineage>
        <taxon>Bacteria</taxon>
        <taxon>Pseudomonadati</taxon>
        <taxon>Bacteroidota</taxon>
        <taxon>Flavobacteriia</taxon>
        <taxon>Flavobacteriales</taxon>
        <taxon>Flavobacteriaceae</taxon>
        <taxon>Marixanthomonas</taxon>
    </lineage>
</organism>